<organism evidence="1 2">
    <name type="scientific">Lacticaseibacillus baoqingensis</name>
    <dbReference type="NCBI Taxonomy" id="2486013"/>
    <lineage>
        <taxon>Bacteria</taxon>
        <taxon>Bacillati</taxon>
        <taxon>Bacillota</taxon>
        <taxon>Bacilli</taxon>
        <taxon>Lactobacillales</taxon>
        <taxon>Lactobacillaceae</taxon>
        <taxon>Lacticaseibacillus</taxon>
    </lineage>
</organism>
<dbReference type="RefSeq" id="WP_125753865.1">
    <property type="nucleotide sequence ID" value="NZ_JBHTON010000045.1"/>
</dbReference>
<dbReference type="EMBL" id="JBHTON010000045">
    <property type="protein sequence ID" value="MFD1485850.1"/>
    <property type="molecule type" value="Genomic_DNA"/>
</dbReference>
<proteinExistence type="predicted"/>
<gene>
    <name evidence="1" type="ORF">ACFQ5J_11495</name>
</gene>
<evidence type="ECO:0000313" key="1">
    <source>
        <dbReference type="EMBL" id="MFD1485850.1"/>
    </source>
</evidence>
<protein>
    <submittedName>
        <fullName evidence="1">Uncharacterized protein</fullName>
    </submittedName>
</protein>
<name>A0ABW4EBN5_9LACO</name>
<keyword evidence="2" id="KW-1185">Reference proteome</keyword>
<reference evidence="2" key="1">
    <citation type="journal article" date="2019" name="Int. J. Syst. Evol. Microbiol.">
        <title>The Global Catalogue of Microorganisms (GCM) 10K type strain sequencing project: providing services to taxonomists for standard genome sequencing and annotation.</title>
        <authorList>
            <consortium name="The Broad Institute Genomics Platform"/>
            <consortium name="The Broad Institute Genome Sequencing Center for Infectious Disease"/>
            <person name="Wu L."/>
            <person name="Ma J."/>
        </authorList>
    </citation>
    <scope>NUCLEOTIDE SEQUENCE [LARGE SCALE GENOMIC DNA]</scope>
    <source>
        <strain evidence="2">CCM 8903</strain>
    </source>
</reference>
<dbReference type="Proteomes" id="UP001597252">
    <property type="component" value="Unassembled WGS sequence"/>
</dbReference>
<evidence type="ECO:0000313" key="2">
    <source>
        <dbReference type="Proteomes" id="UP001597252"/>
    </source>
</evidence>
<accession>A0ABW4EBN5</accession>
<comment type="caution">
    <text evidence="1">The sequence shown here is derived from an EMBL/GenBank/DDBJ whole genome shotgun (WGS) entry which is preliminary data.</text>
</comment>
<sequence>MFDPKLQHQSYANAPVQSAAFYADPEDMLANHKKLRETLEAFVKTQSPDTPFALQILATHSAITLMPLGLFDLDEVKQWEHTQREQAEVTTNTQDGLPLVLQFESHVKEADNRKIILDLTANTLFTDFNHAFKDRLWPRVVELLTTNQKLLYQLAKQLTKQKETAAAKQLQALQKLSDDQLKAQVGFALPPSEQAHYADYTADLAQVNAILLASADFVREQPQQGISFQEMMMRPELRNVFFWCLDNTFYEIVYFYIQAYGGRNAKLSKHLRSMRKQLAPMMRTDAWQKADEALKAKKTVVLPEFFGAVFFPIAEQLEVAINQFAPEG</sequence>